<dbReference type="RefSeq" id="WP_131903432.1">
    <property type="nucleotide sequence ID" value="NZ_SMKU01000529.1"/>
</dbReference>
<feature type="domain" description="Putative DNA-binding" evidence="1">
    <location>
        <begin position="10"/>
        <end position="104"/>
    </location>
</feature>
<dbReference type="AlphaFoldDB" id="A0A4R4ZVP7"/>
<accession>A0A4R4ZVP7</accession>
<sequence>MASPPSLEAAQQWLLHAVTAPSAEMGRASAMLAGSGALSAARRLEIYRRGYRRRLLEAMRHRHPALRALLGPELFDGFASEYLDARPPRAYTLARIDDRFAGHLEAHRPDRDMPAPRREAWIDLMIDLVRYECLFADVYDGPGAEGEPAAPWPADLPGDMAVRPSSGLRLLRACAPVHEYHSAVRRGARPAPPALEPARLVVFRRDYRVVTASPAPAAFALLDALLAGARLDEASARAAMDPAEARRHLRRWIAQRWIVPHPTPPQEAPQ</sequence>
<dbReference type="EMBL" id="SMKU01000529">
    <property type="protein sequence ID" value="TDD62446.1"/>
    <property type="molecule type" value="Genomic_DNA"/>
</dbReference>
<dbReference type="OrthoDB" id="4146344at2"/>
<dbReference type="Proteomes" id="UP000294513">
    <property type="component" value="Unassembled WGS sequence"/>
</dbReference>
<reference evidence="2 3" key="1">
    <citation type="submission" date="2019-03" db="EMBL/GenBank/DDBJ databases">
        <title>Draft genome sequences of novel Actinobacteria.</title>
        <authorList>
            <person name="Sahin N."/>
            <person name="Ay H."/>
            <person name="Saygin H."/>
        </authorList>
    </citation>
    <scope>NUCLEOTIDE SEQUENCE [LARGE SCALE GENOMIC DNA]</scope>
    <source>
        <strain evidence="2 3">H3C3</strain>
    </source>
</reference>
<evidence type="ECO:0000313" key="3">
    <source>
        <dbReference type="Proteomes" id="UP000294513"/>
    </source>
</evidence>
<dbReference type="InterPro" id="IPR018640">
    <property type="entry name" value="DUF2063"/>
</dbReference>
<gene>
    <name evidence="2" type="ORF">E1298_44640</name>
</gene>
<dbReference type="Gene3D" id="1.10.150.690">
    <property type="entry name" value="DUF2063"/>
    <property type="match status" value="1"/>
</dbReference>
<comment type="caution">
    <text evidence="2">The sequence shown here is derived from an EMBL/GenBank/DDBJ whole genome shotgun (WGS) entry which is preliminary data.</text>
</comment>
<proteinExistence type="predicted"/>
<dbReference type="Pfam" id="PF09836">
    <property type="entry name" value="DUF2063"/>
    <property type="match status" value="1"/>
</dbReference>
<name>A0A4R4ZVP7_9ACTN</name>
<organism evidence="2 3">
    <name type="scientific">Actinomadura rubrisoli</name>
    <dbReference type="NCBI Taxonomy" id="2530368"/>
    <lineage>
        <taxon>Bacteria</taxon>
        <taxon>Bacillati</taxon>
        <taxon>Actinomycetota</taxon>
        <taxon>Actinomycetes</taxon>
        <taxon>Streptosporangiales</taxon>
        <taxon>Thermomonosporaceae</taxon>
        <taxon>Actinomadura</taxon>
    </lineage>
</organism>
<dbReference type="InterPro" id="IPR044922">
    <property type="entry name" value="DUF2063_N_sf"/>
</dbReference>
<keyword evidence="3" id="KW-1185">Reference proteome</keyword>
<evidence type="ECO:0000313" key="2">
    <source>
        <dbReference type="EMBL" id="TDD62446.1"/>
    </source>
</evidence>
<protein>
    <submittedName>
        <fullName evidence="2">DUF2063 domain-containing protein</fullName>
    </submittedName>
</protein>
<evidence type="ECO:0000259" key="1">
    <source>
        <dbReference type="Pfam" id="PF09836"/>
    </source>
</evidence>